<name>A0AAD3Y7C3_NEPGR</name>
<evidence type="ECO:0000313" key="2">
    <source>
        <dbReference type="EMBL" id="GMH32128.1"/>
    </source>
</evidence>
<keyword evidence="3" id="KW-1185">Reference proteome</keyword>
<organism evidence="2 3">
    <name type="scientific">Nepenthes gracilis</name>
    <name type="common">Slender pitcher plant</name>
    <dbReference type="NCBI Taxonomy" id="150966"/>
    <lineage>
        <taxon>Eukaryota</taxon>
        <taxon>Viridiplantae</taxon>
        <taxon>Streptophyta</taxon>
        <taxon>Embryophyta</taxon>
        <taxon>Tracheophyta</taxon>
        <taxon>Spermatophyta</taxon>
        <taxon>Magnoliopsida</taxon>
        <taxon>eudicotyledons</taxon>
        <taxon>Gunneridae</taxon>
        <taxon>Pentapetalae</taxon>
        <taxon>Caryophyllales</taxon>
        <taxon>Nepenthaceae</taxon>
        <taxon>Nepenthes</taxon>
    </lineage>
</organism>
<feature type="region of interest" description="Disordered" evidence="1">
    <location>
        <begin position="344"/>
        <end position="395"/>
    </location>
</feature>
<feature type="region of interest" description="Disordered" evidence="1">
    <location>
        <begin position="194"/>
        <end position="252"/>
    </location>
</feature>
<protein>
    <submittedName>
        <fullName evidence="2">Uncharacterized protein</fullName>
    </submittedName>
</protein>
<proteinExistence type="predicted"/>
<dbReference type="AlphaFoldDB" id="A0AAD3Y7C3"/>
<dbReference type="EMBL" id="BSYO01000098">
    <property type="protein sequence ID" value="GMH32128.1"/>
    <property type="molecule type" value="Genomic_DNA"/>
</dbReference>
<dbReference type="Proteomes" id="UP001279734">
    <property type="component" value="Unassembled WGS sequence"/>
</dbReference>
<reference evidence="2" key="1">
    <citation type="submission" date="2023-05" db="EMBL/GenBank/DDBJ databases">
        <title>Nepenthes gracilis genome sequencing.</title>
        <authorList>
            <person name="Fukushima K."/>
        </authorList>
    </citation>
    <scope>NUCLEOTIDE SEQUENCE</scope>
    <source>
        <strain evidence="2">SING2019-196</strain>
    </source>
</reference>
<accession>A0AAD3Y7C3</accession>
<evidence type="ECO:0000256" key="1">
    <source>
        <dbReference type="SAM" id="MobiDB-lite"/>
    </source>
</evidence>
<gene>
    <name evidence="2" type="ORF">Nepgr_033972</name>
</gene>
<comment type="caution">
    <text evidence="2">The sequence shown here is derived from an EMBL/GenBank/DDBJ whole genome shotgun (WGS) entry which is preliminary data.</text>
</comment>
<evidence type="ECO:0000313" key="3">
    <source>
        <dbReference type="Proteomes" id="UP001279734"/>
    </source>
</evidence>
<sequence length="434" mass="46927">MPPQQSTPLRITPERRETLRGTITNGTERCTASPVPGRACQPPCLTLITSSVPPGRSHVTRPSPGLAAALVSLSTDQLLCRAKECGCRAKDGECRLSKEVQIVAPEDCECRLPKTGEGRLKTSPVSSPRRRVTLPKTGECRAQRLRVVASQRRPGVTSRLLVSPPKTGRVSRLPPRVSLPKTCGVASQDIRCRSQDGECQPKDAQGGGARPPRVSLPTASVAPKTSRSVAPKDCESVSPKDGPKVVAPKTAERPLSKDCECRAWLRECPSQASPGCHAPLPKSLPDTCSVAPQDVRSRPRLKVWLQARPVSHPADTEASAGLFCRGRSSRMSLRWHVPKTLKVSRPKTASVSPKDAPSRLTPRAAALPKTKRKSRPGLPRVSLPRRSRVTPGTPVVGRLHHARSRSWTASVALPRRLSCPAPRVSLQARSTRVR</sequence>